<organism evidence="1 2">
    <name type="scientific">Gordonia phage Mahdia</name>
    <dbReference type="NCBI Taxonomy" id="2047873"/>
    <lineage>
        <taxon>Viruses</taxon>
        <taxon>Duplodnaviria</taxon>
        <taxon>Heunggongvirae</taxon>
        <taxon>Uroviricota</taxon>
        <taxon>Caudoviricetes</taxon>
        <taxon>Gustavvirus</taxon>
        <taxon>Gustavvirus mahdia</taxon>
    </lineage>
</organism>
<name>A0A2H4P9Z0_9CAUD</name>
<dbReference type="Proteomes" id="UP000240384">
    <property type="component" value="Segment"/>
</dbReference>
<dbReference type="OrthoDB" id="36267at10239"/>
<proteinExistence type="predicted"/>
<gene>
    <name evidence="1" type="ORF">PBI_MAHDIA_49</name>
</gene>
<sequence length="264" mass="29143">MTEIQTTAVIHYQSPESDPLKVPRPTRITADATGELITTGGEGEVRGDKLIGLSRVDGPPPTFDPEDWVDARDILDADPAEAAEWAGWFPTFLAPESGIYTWSGAVDRVEVILGVAECSECHAEVWVHKMDCSRRAEIHPMGEWVNVVAADDETTIWSGPSDMAEAWLASDQARQFDRALGHLGTRLTRGETFQVRDTRYLIPEVARVKYAAENSLPLEVVPAFPEGTREYADYAAKFKTALAGPEMEAWAKDLLMTDPNKIGR</sequence>
<dbReference type="EMBL" id="MG198783">
    <property type="protein sequence ID" value="ATW59048.1"/>
    <property type="molecule type" value="Genomic_DNA"/>
</dbReference>
<evidence type="ECO:0000313" key="1">
    <source>
        <dbReference type="EMBL" id="ATW59048.1"/>
    </source>
</evidence>
<reference evidence="2" key="1">
    <citation type="submission" date="2017-10" db="EMBL/GenBank/DDBJ databases">
        <authorList>
            <person name="Banno H."/>
            <person name="Chua N.-H."/>
        </authorList>
    </citation>
    <scope>NUCLEOTIDE SEQUENCE [LARGE SCALE GENOMIC DNA]</scope>
</reference>
<protein>
    <submittedName>
        <fullName evidence="1">Uncharacterized protein</fullName>
    </submittedName>
</protein>
<keyword evidence="2" id="KW-1185">Reference proteome</keyword>
<accession>A0A2H4P9Z0</accession>
<evidence type="ECO:0000313" key="2">
    <source>
        <dbReference type="Proteomes" id="UP000240384"/>
    </source>
</evidence>